<proteinExistence type="predicted"/>
<dbReference type="Pfam" id="PF00072">
    <property type="entry name" value="Response_reg"/>
    <property type="match status" value="1"/>
</dbReference>
<dbReference type="PANTHER" id="PTHR43228">
    <property type="entry name" value="TWO-COMPONENT RESPONSE REGULATOR"/>
    <property type="match status" value="1"/>
</dbReference>
<organism evidence="5 6">
    <name type="scientific">Desulforamulus profundi</name>
    <dbReference type="NCBI Taxonomy" id="1383067"/>
    <lineage>
        <taxon>Bacteria</taxon>
        <taxon>Bacillati</taxon>
        <taxon>Bacillota</taxon>
        <taxon>Clostridia</taxon>
        <taxon>Eubacteriales</taxon>
        <taxon>Peptococcaceae</taxon>
        <taxon>Desulforamulus</taxon>
    </lineage>
</organism>
<gene>
    <name evidence="5" type="ORF">P378_08235</name>
</gene>
<sequence>MVYRVLIVDDSSFMRNVLKNVISKDSNYVIAGEAKNGLEAIKKYKELNPDIVTMDITMPDMDGLTALKEIRKYDSDARIIICSSMGQKAFVMEAYEAGAKDFIVKPFRPDIVLKVLANALKSP</sequence>
<dbReference type="OrthoDB" id="9790669at2"/>
<dbReference type="InterPro" id="IPR001789">
    <property type="entry name" value="Sig_transdc_resp-reg_receiver"/>
</dbReference>
<keyword evidence="3" id="KW-0597">Phosphoprotein</keyword>
<evidence type="ECO:0000256" key="3">
    <source>
        <dbReference type="PROSITE-ProRule" id="PRU00169"/>
    </source>
</evidence>
<dbReference type="CDD" id="cd17542">
    <property type="entry name" value="REC_CheY"/>
    <property type="match status" value="1"/>
</dbReference>
<evidence type="ECO:0000313" key="5">
    <source>
        <dbReference type="EMBL" id="PHJ38706.1"/>
    </source>
</evidence>
<name>A0A2C6MH21_9FIRM</name>
<dbReference type="PANTHER" id="PTHR43228:SF1">
    <property type="entry name" value="TWO-COMPONENT RESPONSE REGULATOR ARR22"/>
    <property type="match status" value="1"/>
</dbReference>
<dbReference type="GO" id="GO:0000160">
    <property type="term" value="P:phosphorelay signal transduction system"/>
    <property type="evidence" value="ECO:0007669"/>
    <property type="project" value="InterPro"/>
</dbReference>
<dbReference type="SMART" id="SM00448">
    <property type="entry name" value="REC"/>
    <property type="match status" value="1"/>
</dbReference>
<evidence type="ECO:0000256" key="1">
    <source>
        <dbReference type="ARBA" id="ARBA00018672"/>
    </source>
</evidence>
<accession>A0A2C6MH21</accession>
<comment type="function">
    <text evidence="2">May play the central regulatory role in sporulation. It may be an element of the effector pathway responsible for the activation of sporulation genes in response to nutritional stress. Spo0A may act in concert with spo0H (a sigma factor) to control the expression of some genes that are critical to the sporulation process.</text>
</comment>
<dbReference type="PROSITE" id="PS50110">
    <property type="entry name" value="RESPONSE_REGULATORY"/>
    <property type="match status" value="1"/>
</dbReference>
<dbReference type="Proteomes" id="UP000222564">
    <property type="component" value="Unassembled WGS sequence"/>
</dbReference>
<dbReference type="Gene3D" id="3.40.50.2300">
    <property type="match status" value="1"/>
</dbReference>
<dbReference type="EMBL" id="AWQQ01000046">
    <property type="protein sequence ID" value="PHJ38706.1"/>
    <property type="molecule type" value="Genomic_DNA"/>
</dbReference>
<dbReference type="RefSeq" id="WP_099082777.1">
    <property type="nucleotide sequence ID" value="NZ_AWQQ01000046.1"/>
</dbReference>
<dbReference type="AlphaFoldDB" id="A0A2C6MH21"/>
<comment type="caution">
    <text evidence="5">The sequence shown here is derived from an EMBL/GenBank/DDBJ whole genome shotgun (WGS) entry which is preliminary data.</text>
</comment>
<feature type="modified residue" description="4-aspartylphosphate" evidence="3">
    <location>
        <position position="55"/>
    </location>
</feature>
<dbReference type="InterPro" id="IPR052048">
    <property type="entry name" value="ST_Response_Regulator"/>
</dbReference>
<protein>
    <recommendedName>
        <fullName evidence="1">Stage 0 sporulation protein A homolog</fullName>
    </recommendedName>
</protein>
<reference evidence="5 6" key="1">
    <citation type="submission" date="2013-09" db="EMBL/GenBank/DDBJ databases">
        <title>Biodegradation of hydrocarbons in the deep terrestrial subsurface : characterization of a microbial consortium composed of two Desulfotomaculum species originating from a deep geological formation.</title>
        <authorList>
            <person name="Aullo T."/>
            <person name="Berlendis S."/>
            <person name="Lascourreges J.-F."/>
            <person name="Dessort D."/>
            <person name="Saint-Laurent S."/>
            <person name="Schraauwers B."/>
            <person name="Mas J."/>
            <person name="Magot M."/>
            <person name="Ranchou-Peyruse A."/>
        </authorList>
    </citation>
    <scope>NUCLEOTIDE SEQUENCE [LARGE SCALE GENOMIC DNA]</scope>
    <source>
        <strain evidence="5 6">Bs107</strain>
    </source>
</reference>
<keyword evidence="6" id="KW-1185">Reference proteome</keyword>
<feature type="domain" description="Response regulatory" evidence="4">
    <location>
        <begin position="4"/>
        <end position="120"/>
    </location>
</feature>
<dbReference type="SUPFAM" id="SSF52172">
    <property type="entry name" value="CheY-like"/>
    <property type="match status" value="1"/>
</dbReference>
<dbReference type="InterPro" id="IPR011006">
    <property type="entry name" value="CheY-like_superfamily"/>
</dbReference>
<evidence type="ECO:0000313" key="6">
    <source>
        <dbReference type="Proteomes" id="UP000222564"/>
    </source>
</evidence>
<evidence type="ECO:0000259" key="4">
    <source>
        <dbReference type="PROSITE" id="PS50110"/>
    </source>
</evidence>
<evidence type="ECO:0000256" key="2">
    <source>
        <dbReference type="ARBA" id="ARBA00024867"/>
    </source>
</evidence>